<dbReference type="GO" id="GO:0005509">
    <property type="term" value="F:calcium ion binding"/>
    <property type="evidence" value="ECO:0007669"/>
    <property type="project" value="InterPro"/>
</dbReference>
<gene>
    <name evidence="2" type="ORF">I5803_13960</name>
</gene>
<dbReference type="SUPFAM" id="SSF69318">
    <property type="entry name" value="Integrin alpha N-terminal domain"/>
    <property type="match status" value="1"/>
</dbReference>
<dbReference type="InterPro" id="IPR013517">
    <property type="entry name" value="FG-GAP"/>
</dbReference>
<dbReference type="Gene3D" id="2.130.10.130">
    <property type="entry name" value="Integrin alpha, N-terminal"/>
    <property type="match status" value="2"/>
</dbReference>
<comment type="caution">
    <text evidence="2">The sequence shown here is derived from an EMBL/GenBank/DDBJ whole genome shotgun (WGS) entry which is preliminary data.</text>
</comment>
<dbReference type="PANTHER" id="PTHR46580">
    <property type="entry name" value="SENSOR KINASE-RELATED"/>
    <property type="match status" value="1"/>
</dbReference>
<dbReference type="InterPro" id="IPR028994">
    <property type="entry name" value="Integrin_alpha_N"/>
</dbReference>
<dbReference type="InterPro" id="IPR011049">
    <property type="entry name" value="Serralysin-like_metalloprot_C"/>
</dbReference>
<dbReference type="PROSITE" id="PS00330">
    <property type="entry name" value="HEMOLYSIN_CALCIUM"/>
    <property type="match status" value="2"/>
</dbReference>
<dbReference type="PRINTS" id="PR00313">
    <property type="entry name" value="CABNDNGRPT"/>
</dbReference>
<evidence type="ECO:0000256" key="1">
    <source>
        <dbReference type="ARBA" id="ARBA00022729"/>
    </source>
</evidence>
<protein>
    <submittedName>
        <fullName evidence="2">VCBS repeat-containing protein</fullName>
    </submittedName>
</protein>
<evidence type="ECO:0000313" key="3">
    <source>
        <dbReference type="Proteomes" id="UP000651050"/>
    </source>
</evidence>
<dbReference type="Proteomes" id="UP000651050">
    <property type="component" value="Unassembled WGS sequence"/>
</dbReference>
<dbReference type="SUPFAM" id="SSF51120">
    <property type="entry name" value="beta-Roll"/>
    <property type="match status" value="2"/>
</dbReference>
<evidence type="ECO:0000313" key="2">
    <source>
        <dbReference type="EMBL" id="MBG9389137.1"/>
    </source>
</evidence>
<dbReference type="EMBL" id="JADWYS010000001">
    <property type="protein sequence ID" value="MBG9389137.1"/>
    <property type="molecule type" value="Genomic_DNA"/>
</dbReference>
<dbReference type="InterPro" id="IPR018511">
    <property type="entry name" value="Hemolysin-typ_Ca-bd_CS"/>
</dbReference>
<organism evidence="2 3">
    <name type="scientific">Caenimonas aquaedulcis</name>
    <dbReference type="NCBI Taxonomy" id="2793270"/>
    <lineage>
        <taxon>Bacteria</taxon>
        <taxon>Pseudomonadati</taxon>
        <taxon>Pseudomonadota</taxon>
        <taxon>Betaproteobacteria</taxon>
        <taxon>Burkholderiales</taxon>
        <taxon>Comamonadaceae</taxon>
        <taxon>Caenimonas</taxon>
    </lineage>
</organism>
<dbReference type="Pfam" id="PF00353">
    <property type="entry name" value="HemolysinCabind"/>
    <property type="match status" value="3"/>
</dbReference>
<dbReference type="Pfam" id="PF13517">
    <property type="entry name" value="FG-GAP_3"/>
    <property type="match status" value="2"/>
</dbReference>
<keyword evidence="1" id="KW-0732">Signal</keyword>
<accession>A0A931H634</accession>
<reference evidence="2" key="1">
    <citation type="submission" date="2020-11" db="EMBL/GenBank/DDBJ databases">
        <title>Bacterial whole genome sequence for Caenimonas sp. DR4.4.</title>
        <authorList>
            <person name="Le V."/>
            <person name="Ko S.-R."/>
            <person name="Ahn C.-Y."/>
            <person name="Oh H.-M."/>
        </authorList>
    </citation>
    <scope>NUCLEOTIDE SEQUENCE</scope>
    <source>
        <strain evidence="2">DR4.4</strain>
    </source>
</reference>
<dbReference type="AlphaFoldDB" id="A0A931H634"/>
<dbReference type="RefSeq" id="WP_196986950.1">
    <property type="nucleotide sequence ID" value="NZ_JADWYS010000001.1"/>
</dbReference>
<dbReference type="PANTHER" id="PTHR46580:SF4">
    <property type="entry name" value="ATP_GTP-BINDING PROTEIN"/>
    <property type="match status" value="1"/>
</dbReference>
<keyword evidence="3" id="KW-1185">Reference proteome</keyword>
<sequence length="999" mass="98745">MSDTTAPHGTLLFSKPLVNPYGLVDVGVYAQPSIGDIDGDGDPDAIIAEASGRSLVQINTGSATTPIFAAPLLDPYGLTFVSYYTRPSLADIDGDGDLDLFMGDAYGDIQLFLNGGSAAHMVLASPVANPYGLVGVGASYAHPSFVDIDADGDLDVFVGESLGNTVCFMNTGNATHPAFAAPVANPFGLTNVGASACPTFADIDQDGDQDAFVGDRMGDIRVYVNSGSATAPVFEGPQFNLYGLGDVGDYATPTFADLDNDGDLDLFIGNADGDTWLFLNNGSFIAPVTSSTPDGTYGAGSVITLSVTFSESVTVDATGGVPTLALETGPVDRVATYTGGSGTSTLTFAYTVQPGDISADLDIASTHALVLNGARIRDDAGNDAILALASPGEAGSLAANAALAIYADNTAPTATLDTVTVKNTGSSVTVQSTEPGTAYLVKTSVAVTDVSSITKAANASWNQVAVPAANADVKLSTAGLGEGNYKLFTADASGNLSVASSGTVTIDNTAPTAGLADATLPANGIAAAQSSEAGTAYLVNTSVAVSGLASILGSGDANWNKVSIAAANVSTALATTGLASGMYRLYATDMAGNLSAASSGTVTVDAAAPAGASVTSASADGTYRAGSVITLNVSFSEAVFVDSAGGTPVLRLETGSSDRLATYSGGSGTRTLSFSYTVHAGDTAADLDYSSTAALTLGGSILRDAAGNNAVRTLAAPGSVGSLAAHSALVIDGINDVLVGTNGADKLDGGVGADTMTGGDGDDRYYVDNAGDVVVESVALPEGGIDTVYTMLPAYTLGANVERGYIQATAAANLSGNSLNNIFTAGSGPNVIDGAGGTDQVTYASASSGVTVNLSVAGAQSTGGSGLDTLVSIENLTGSAWADALTGNAGANQLVGGAGADTLAGLGGNDGLTGGAGADVFVFDSAGGSDVIRDFSAAQGDKIRLASHINGSGIVDGATALAHLSDVGGNAVLDLGSGCKITLTGISSGSLSAADFLFV</sequence>
<dbReference type="InterPro" id="IPR001343">
    <property type="entry name" value="Hemolysn_Ca-bd"/>
</dbReference>
<name>A0A931H634_9BURK</name>
<proteinExistence type="predicted"/>
<dbReference type="Gene3D" id="2.150.10.10">
    <property type="entry name" value="Serralysin-like metalloprotease, C-terminal"/>
    <property type="match status" value="2"/>
</dbReference>